<dbReference type="InterPro" id="IPR022398">
    <property type="entry name" value="Peptidase_S8_His-AS"/>
</dbReference>
<evidence type="ECO:0000256" key="14">
    <source>
        <dbReference type="SAM" id="SignalP"/>
    </source>
</evidence>
<evidence type="ECO:0000313" key="17">
    <source>
        <dbReference type="Proteomes" id="UP000180113"/>
    </source>
</evidence>
<organism evidence="16 17">
    <name type="scientific">Mycobacteroides chelonae</name>
    <name type="common">Mycobacterium chelonae</name>
    <dbReference type="NCBI Taxonomy" id="1774"/>
    <lineage>
        <taxon>Bacteria</taxon>
        <taxon>Bacillati</taxon>
        <taxon>Actinomycetota</taxon>
        <taxon>Actinomycetes</taxon>
        <taxon>Mycobacteriales</taxon>
        <taxon>Mycobacteriaceae</taxon>
        <taxon>Mycobacteroides</taxon>
    </lineage>
</organism>
<feature type="compositionally biased region" description="Pro residues" evidence="12">
    <location>
        <begin position="41"/>
        <end position="55"/>
    </location>
</feature>
<dbReference type="Gene3D" id="3.40.50.200">
    <property type="entry name" value="Peptidase S8/S53 domain"/>
    <property type="match status" value="1"/>
</dbReference>
<dbReference type="GO" id="GO:0004252">
    <property type="term" value="F:serine-type endopeptidase activity"/>
    <property type="evidence" value="ECO:0007669"/>
    <property type="project" value="UniProtKB-UniRule"/>
</dbReference>
<dbReference type="InterPro" id="IPR000209">
    <property type="entry name" value="Peptidase_S8/S53_dom"/>
</dbReference>
<evidence type="ECO:0000256" key="3">
    <source>
        <dbReference type="ARBA" id="ARBA00022475"/>
    </source>
</evidence>
<dbReference type="EMBL" id="MLHW01000009">
    <property type="protein sequence ID" value="OHT51706.1"/>
    <property type="molecule type" value="Genomic_DNA"/>
</dbReference>
<evidence type="ECO:0000256" key="4">
    <source>
        <dbReference type="ARBA" id="ARBA00022670"/>
    </source>
</evidence>
<comment type="similarity">
    <text evidence="2 10 11">Belongs to the peptidase S8 family.</text>
</comment>
<name>A0AB73M612_MYCCH</name>
<feature type="compositionally biased region" description="Basic and acidic residues" evidence="12">
    <location>
        <begin position="483"/>
        <end position="494"/>
    </location>
</feature>
<gene>
    <name evidence="16" type="ORF">BKG62_12685</name>
</gene>
<dbReference type="PROSITE" id="PS51892">
    <property type="entry name" value="SUBTILASE"/>
    <property type="match status" value="1"/>
</dbReference>
<dbReference type="Proteomes" id="UP000180113">
    <property type="component" value="Unassembled WGS sequence"/>
</dbReference>
<proteinExistence type="inferred from homology"/>
<dbReference type="Pfam" id="PF00082">
    <property type="entry name" value="Peptidase_S8"/>
    <property type="match status" value="1"/>
</dbReference>
<evidence type="ECO:0000256" key="11">
    <source>
        <dbReference type="RuleBase" id="RU003355"/>
    </source>
</evidence>
<keyword evidence="8 13" id="KW-1133">Transmembrane helix</keyword>
<evidence type="ECO:0000256" key="6">
    <source>
        <dbReference type="ARBA" id="ARBA00022801"/>
    </source>
</evidence>
<evidence type="ECO:0000256" key="8">
    <source>
        <dbReference type="ARBA" id="ARBA00022989"/>
    </source>
</evidence>
<dbReference type="PANTHER" id="PTHR43806:SF11">
    <property type="entry name" value="CEREVISIN-RELATED"/>
    <property type="match status" value="1"/>
</dbReference>
<evidence type="ECO:0000256" key="13">
    <source>
        <dbReference type="SAM" id="Phobius"/>
    </source>
</evidence>
<comment type="subcellular location">
    <subcellularLocation>
        <location evidence="1">Cell membrane</location>
        <topology evidence="1">Single-pass membrane protein</topology>
    </subcellularLocation>
</comment>
<keyword evidence="9 13" id="KW-0472">Membrane</keyword>
<feature type="active site" description="Charge relay system" evidence="10">
    <location>
        <position position="141"/>
    </location>
</feature>
<feature type="chain" id="PRO_5044504239" evidence="14">
    <location>
        <begin position="41"/>
        <end position="494"/>
    </location>
</feature>
<dbReference type="PANTHER" id="PTHR43806">
    <property type="entry name" value="PEPTIDASE S8"/>
    <property type="match status" value="1"/>
</dbReference>
<dbReference type="InterPro" id="IPR036852">
    <property type="entry name" value="Peptidase_S8/S53_dom_sf"/>
</dbReference>
<keyword evidence="3" id="KW-1003">Cell membrane</keyword>
<evidence type="ECO:0000256" key="1">
    <source>
        <dbReference type="ARBA" id="ARBA00004162"/>
    </source>
</evidence>
<feature type="region of interest" description="Disordered" evidence="12">
    <location>
        <begin position="39"/>
        <end position="63"/>
    </location>
</feature>
<feature type="region of interest" description="Disordered" evidence="12">
    <location>
        <begin position="474"/>
        <end position="494"/>
    </location>
</feature>
<dbReference type="PROSITE" id="PS00138">
    <property type="entry name" value="SUBTILASE_SER"/>
    <property type="match status" value="1"/>
</dbReference>
<dbReference type="InterPro" id="IPR023828">
    <property type="entry name" value="Peptidase_S8_Ser-AS"/>
</dbReference>
<dbReference type="PRINTS" id="PR00723">
    <property type="entry name" value="SUBTILISIN"/>
</dbReference>
<evidence type="ECO:0000313" key="16">
    <source>
        <dbReference type="EMBL" id="OHT51706.1"/>
    </source>
</evidence>
<keyword evidence="7 10" id="KW-0720">Serine protease</keyword>
<feature type="active site" description="Charge relay system" evidence="10">
    <location>
        <position position="361"/>
    </location>
</feature>
<keyword evidence="6 10" id="KW-0378">Hydrolase</keyword>
<keyword evidence="4 10" id="KW-0645">Protease</keyword>
<evidence type="ECO:0000256" key="5">
    <source>
        <dbReference type="ARBA" id="ARBA00022692"/>
    </source>
</evidence>
<dbReference type="NCBIfam" id="TIGR03921">
    <property type="entry name" value="T7SS_mycosin"/>
    <property type="match status" value="1"/>
</dbReference>
<feature type="transmembrane region" description="Helical" evidence="13">
    <location>
        <begin position="450"/>
        <end position="470"/>
    </location>
</feature>
<feature type="domain" description="Peptidase S8/S53" evidence="15">
    <location>
        <begin position="101"/>
        <end position="408"/>
    </location>
</feature>
<reference evidence="16 17" key="1">
    <citation type="submission" date="2016-10" db="EMBL/GenBank/DDBJ databases">
        <title>Evaluation of Human, Animal and Environmental Mycobacterium chelonae Isolates by Core Genome Phylogenomic Analysis, Targeted Gene Comparison, and Anti-microbial Susceptibility Patterns: A Tale of Mistaken Identities.</title>
        <authorList>
            <person name="Fogelson S.B."/>
            <person name="Camus A.C."/>
            <person name="Lorenz W."/>
            <person name="Vasireddy R."/>
            <person name="Vasireddy S."/>
            <person name="Smith T."/>
            <person name="Brown-Elliott B.A."/>
            <person name="Wallace R.J.Jr."/>
            <person name="Hasan N.A."/>
            <person name="Reischl U."/>
            <person name="Sanchez S."/>
        </authorList>
    </citation>
    <scope>NUCLEOTIDE SEQUENCE [LARGE SCALE GENOMIC DNA]</scope>
    <source>
        <strain evidence="16 17">42895</strain>
    </source>
</reference>
<dbReference type="GO" id="GO:0006508">
    <property type="term" value="P:proteolysis"/>
    <property type="evidence" value="ECO:0007669"/>
    <property type="project" value="UniProtKB-KW"/>
</dbReference>
<evidence type="ECO:0000256" key="10">
    <source>
        <dbReference type="PROSITE-ProRule" id="PRU01240"/>
    </source>
</evidence>
<evidence type="ECO:0000256" key="7">
    <source>
        <dbReference type="ARBA" id="ARBA00022825"/>
    </source>
</evidence>
<dbReference type="GO" id="GO:0005886">
    <property type="term" value="C:plasma membrane"/>
    <property type="evidence" value="ECO:0007669"/>
    <property type="project" value="UniProtKB-SubCell"/>
</dbReference>
<dbReference type="InterPro" id="IPR050131">
    <property type="entry name" value="Peptidase_S8_subtilisin-like"/>
</dbReference>
<accession>A0AB73M612</accession>
<evidence type="ECO:0000256" key="12">
    <source>
        <dbReference type="SAM" id="MobiDB-lite"/>
    </source>
</evidence>
<dbReference type="InterPro" id="IPR023827">
    <property type="entry name" value="Peptidase_S8_Asp-AS"/>
</dbReference>
<dbReference type="SUPFAM" id="SSF52743">
    <property type="entry name" value="Subtilisin-like"/>
    <property type="match status" value="1"/>
</dbReference>
<evidence type="ECO:0000256" key="2">
    <source>
        <dbReference type="ARBA" id="ARBA00011073"/>
    </source>
</evidence>
<protein>
    <submittedName>
        <fullName evidence="16">Type VII secretion-associated serine protease mycosin</fullName>
    </submittedName>
</protein>
<dbReference type="PROSITE" id="PS00136">
    <property type="entry name" value="SUBTILASE_ASP"/>
    <property type="match status" value="1"/>
</dbReference>
<evidence type="ECO:0000256" key="9">
    <source>
        <dbReference type="ARBA" id="ARBA00023136"/>
    </source>
</evidence>
<evidence type="ECO:0000259" key="15">
    <source>
        <dbReference type="Pfam" id="PF00082"/>
    </source>
</evidence>
<feature type="active site" description="Charge relay system" evidence="10">
    <location>
        <position position="110"/>
    </location>
</feature>
<dbReference type="InterPro" id="IPR023834">
    <property type="entry name" value="T7SS_pept_S8A_mycosin"/>
</dbReference>
<feature type="signal peptide" evidence="14">
    <location>
        <begin position="1"/>
        <end position="40"/>
    </location>
</feature>
<dbReference type="PROSITE" id="PS00137">
    <property type="entry name" value="SUBTILASE_HIS"/>
    <property type="match status" value="1"/>
</dbReference>
<sequence length="494" mass="51067">MGTRRLRTPRSLVVKTLRQLGAVVSVFAILAGHTSPVAGAIPPPVVEPGPPPSGPVGPSEPTEQKAICGIPTGVLPHTDFSVQTTAEAMLDYSRAWQYSRGAGQKVAVIDTGVNRHPRLPSLEGGGDYVAHTDGLQDCDAHGTLVAGIIAGSPSPYDMFSGVAPEATILSIRQNSAIFAVAGSGGGQRNDVNAVSTGYGNTVTLAYAITRAVDLGATVINLSMAACTPASAKPDDAALGRAVRYAFERNVVVVAAAGNLNQQGGQGGLCSVQNSMTDPNRPLDNAWDTVHTIASPAWFDNYVLTVAAVTPEALPADFSLRGPWVAVAAPGERITSLDSNGPGLINAEPDQQGALSPINGTSFAAPFVSGLAALIRAYRPDLNASQVMNVIKRTARTPGSGPNLATGWGVIDPVAALTYELPPQDQLPNSQAGIQIPGRAAHVDKGRNARMIVYSVTTGSIVLMAIAYALASTRRRKPAAEGGNQERADSPELDG</sequence>
<dbReference type="AlphaFoldDB" id="A0AB73M612"/>
<dbReference type="InterPro" id="IPR015500">
    <property type="entry name" value="Peptidase_S8_subtilisin-rel"/>
</dbReference>
<keyword evidence="14" id="KW-0732">Signal</keyword>
<comment type="caution">
    <text evidence="16">The sequence shown here is derived from an EMBL/GenBank/DDBJ whole genome shotgun (WGS) entry which is preliminary data.</text>
</comment>
<keyword evidence="5 13" id="KW-0812">Transmembrane</keyword>